<comment type="caution">
    <text evidence="1">The sequence shown here is derived from an EMBL/GenBank/DDBJ whole genome shotgun (WGS) entry which is preliminary data.</text>
</comment>
<accession>A0ABU7DZV5</accession>
<evidence type="ECO:0000313" key="1">
    <source>
        <dbReference type="EMBL" id="MED6280566.1"/>
    </source>
</evidence>
<protein>
    <submittedName>
        <fullName evidence="1">Uncharacterized protein</fullName>
    </submittedName>
</protein>
<gene>
    <name evidence="1" type="ORF">CHARACLAT_012074</name>
</gene>
<keyword evidence="2" id="KW-1185">Reference proteome</keyword>
<organism evidence="1 2">
    <name type="scientific">Characodon lateralis</name>
    <dbReference type="NCBI Taxonomy" id="208331"/>
    <lineage>
        <taxon>Eukaryota</taxon>
        <taxon>Metazoa</taxon>
        <taxon>Chordata</taxon>
        <taxon>Craniata</taxon>
        <taxon>Vertebrata</taxon>
        <taxon>Euteleostomi</taxon>
        <taxon>Actinopterygii</taxon>
        <taxon>Neopterygii</taxon>
        <taxon>Teleostei</taxon>
        <taxon>Neoteleostei</taxon>
        <taxon>Acanthomorphata</taxon>
        <taxon>Ovalentaria</taxon>
        <taxon>Atherinomorphae</taxon>
        <taxon>Cyprinodontiformes</taxon>
        <taxon>Goodeidae</taxon>
        <taxon>Characodon</taxon>
    </lineage>
</organism>
<sequence length="186" mass="21190">MGAQVTGVAHPDDCCWEHLSRRLPVLRRLSVSQQWLLSRPGSVSSLFPDFWIKDSSLQLPFLDKLKADSFLALRSASHNPKRTLFTLHKVPCKPHHPAHNATFFTPQTKLNWTSRKPPSSIHRLTYLGYYPLHFPLVLCSQTPHLSFPLAVQSSPPVSVSNYFYSNNQPITQYLPVLPFSVQLVIY</sequence>
<dbReference type="Proteomes" id="UP001352852">
    <property type="component" value="Unassembled WGS sequence"/>
</dbReference>
<dbReference type="EMBL" id="JAHUTJ010041814">
    <property type="protein sequence ID" value="MED6280566.1"/>
    <property type="molecule type" value="Genomic_DNA"/>
</dbReference>
<name>A0ABU7DZV5_9TELE</name>
<reference evidence="1 2" key="1">
    <citation type="submission" date="2021-06" db="EMBL/GenBank/DDBJ databases">
        <authorList>
            <person name="Palmer J.M."/>
        </authorList>
    </citation>
    <scope>NUCLEOTIDE SEQUENCE [LARGE SCALE GENOMIC DNA]</scope>
    <source>
        <strain evidence="1 2">CL_MEX2019</strain>
        <tissue evidence="1">Muscle</tissue>
    </source>
</reference>
<proteinExistence type="predicted"/>
<evidence type="ECO:0000313" key="2">
    <source>
        <dbReference type="Proteomes" id="UP001352852"/>
    </source>
</evidence>